<evidence type="ECO:0000313" key="4">
    <source>
        <dbReference type="Proteomes" id="UP000062788"/>
    </source>
</evidence>
<dbReference type="PROSITE" id="PS00552">
    <property type="entry name" value="HTH_MERR_1"/>
    <property type="match status" value="1"/>
</dbReference>
<proteinExistence type="predicted"/>
<dbReference type="CDD" id="cd04788">
    <property type="entry name" value="HTH_NolA-AlbR"/>
    <property type="match status" value="1"/>
</dbReference>
<dbReference type="PANTHER" id="PTHR30204">
    <property type="entry name" value="REDOX-CYCLING DRUG-SENSING TRANSCRIPTIONAL ACTIVATOR SOXR"/>
    <property type="match status" value="1"/>
</dbReference>
<dbReference type="PROSITE" id="PS50937">
    <property type="entry name" value="HTH_MERR_2"/>
    <property type="match status" value="1"/>
</dbReference>
<comment type="caution">
    <text evidence="3">The sequence shown here is derived from an EMBL/GenBank/DDBJ whole genome shotgun (WGS) entry which is preliminary data.</text>
</comment>
<dbReference type="InterPro" id="IPR000551">
    <property type="entry name" value="MerR-type_HTH_dom"/>
</dbReference>
<feature type="domain" description="HTH merR-type" evidence="2">
    <location>
        <begin position="2"/>
        <end position="71"/>
    </location>
</feature>
<dbReference type="EMBL" id="LOWA01000045">
    <property type="protein sequence ID" value="KVE25151.1"/>
    <property type="molecule type" value="Genomic_DNA"/>
</dbReference>
<dbReference type="GO" id="GO:0003677">
    <property type="term" value="F:DNA binding"/>
    <property type="evidence" value="ECO:0007669"/>
    <property type="project" value="UniProtKB-KW"/>
</dbReference>
<dbReference type="Gene3D" id="1.10.1660.10">
    <property type="match status" value="1"/>
</dbReference>
<dbReference type="GO" id="GO:0003700">
    <property type="term" value="F:DNA-binding transcription factor activity"/>
    <property type="evidence" value="ECO:0007669"/>
    <property type="project" value="InterPro"/>
</dbReference>
<dbReference type="SUPFAM" id="SSF46955">
    <property type="entry name" value="Putative DNA-binding domain"/>
    <property type="match status" value="1"/>
</dbReference>
<dbReference type="Proteomes" id="UP000062788">
    <property type="component" value="Unassembled WGS sequence"/>
</dbReference>
<sequence length="342" mass="38590">MLLKIGELAKRSGLTVRTLHHYDAIGLLKPSARADNGYRLYNRDDVARLHQIQALRRFGLTLADVGTHLSQPGTPLTSIVERQIAMLDRQIAQAARLRERLAQLHCALADGRQPELADWLNTLELMTVYDKYFSEDELARLPMYQNSQTPDPEWVALVADVRGLMESGVPPEDERARALADRWMTMLVRDTNGDPRLLAKLNLMHDQEPSMQAHIGISTELRAYVLRAFSETKMRIYEKYLSPSEIRFMRAHYGESAMAWPQLMGDVRDALDAGVLPASPEGQALARRWIALFSSYAGDDPATQLKFRQALANEPALMTGTWVNDTLLDFVRDAVAHLTPSR</sequence>
<keyword evidence="4" id="KW-1185">Reference proteome</keyword>
<organism evidence="3 4">
    <name type="scientific">Burkholderia singularis</name>
    <dbReference type="NCBI Taxonomy" id="1503053"/>
    <lineage>
        <taxon>Bacteria</taxon>
        <taxon>Pseudomonadati</taxon>
        <taxon>Pseudomonadota</taxon>
        <taxon>Betaproteobacteria</taxon>
        <taxon>Burkholderiales</taxon>
        <taxon>Burkholderiaceae</taxon>
        <taxon>Burkholderia</taxon>
        <taxon>pseudomallei group</taxon>
    </lineage>
</organism>
<dbReference type="AlphaFoldDB" id="A0A103DYN4"/>
<dbReference type="InterPro" id="IPR012925">
    <property type="entry name" value="TipAS_dom"/>
</dbReference>
<dbReference type="InterPro" id="IPR009061">
    <property type="entry name" value="DNA-bd_dom_put_sf"/>
</dbReference>
<evidence type="ECO:0000313" key="3">
    <source>
        <dbReference type="EMBL" id="KVE25151.1"/>
    </source>
</evidence>
<dbReference type="SMART" id="SM00422">
    <property type="entry name" value="HTH_MERR"/>
    <property type="match status" value="1"/>
</dbReference>
<reference evidence="3 4" key="1">
    <citation type="submission" date="2015-11" db="EMBL/GenBank/DDBJ databases">
        <title>Expanding the genomic diversity of Burkholderia species for the development of highly accurate diagnostics.</title>
        <authorList>
            <person name="Sahl J."/>
            <person name="Keim P."/>
            <person name="Wagner D."/>
        </authorList>
    </citation>
    <scope>NUCLEOTIDE SEQUENCE [LARGE SCALE GENOMIC DNA]</scope>
    <source>
        <strain evidence="3 4">TSV85</strain>
    </source>
</reference>
<keyword evidence="1" id="KW-0238">DNA-binding</keyword>
<name>A0A103DYN4_9BURK</name>
<evidence type="ECO:0000256" key="1">
    <source>
        <dbReference type="ARBA" id="ARBA00023125"/>
    </source>
</evidence>
<dbReference type="OrthoDB" id="9808480at2"/>
<dbReference type="PANTHER" id="PTHR30204:SF90">
    <property type="entry name" value="HTH-TYPE TRANSCRIPTIONAL ACTIVATOR MTA"/>
    <property type="match status" value="1"/>
</dbReference>
<gene>
    <name evidence="3" type="ORF">WS67_19415</name>
</gene>
<evidence type="ECO:0000259" key="2">
    <source>
        <dbReference type="PROSITE" id="PS50937"/>
    </source>
</evidence>
<dbReference type="InterPro" id="IPR047057">
    <property type="entry name" value="MerR_fam"/>
</dbReference>
<accession>A0A103DYN4</accession>
<dbReference type="Pfam" id="PF07739">
    <property type="entry name" value="TipAS"/>
    <property type="match status" value="1"/>
</dbReference>
<dbReference type="PRINTS" id="PR00040">
    <property type="entry name" value="HTHMERR"/>
</dbReference>
<protein>
    <submittedName>
        <fullName evidence="3">MerR family transcriptional regulator</fullName>
    </submittedName>
</protein>
<dbReference type="RefSeq" id="WP_059519402.1">
    <property type="nucleotide sequence ID" value="NZ_LOWA01000045.1"/>
</dbReference>
<dbReference type="Pfam" id="PF13411">
    <property type="entry name" value="MerR_1"/>
    <property type="match status" value="1"/>
</dbReference>